<evidence type="ECO:0000256" key="1">
    <source>
        <dbReference type="ARBA" id="ARBA00004613"/>
    </source>
</evidence>
<dbReference type="SUPFAM" id="SSF57184">
    <property type="entry name" value="Growth factor receptor domain"/>
    <property type="match status" value="3"/>
</dbReference>
<dbReference type="Gene3D" id="2.60.120.290">
    <property type="entry name" value="Spermadhesin, CUB domain"/>
    <property type="match status" value="2"/>
</dbReference>
<evidence type="ECO:0000259" key="11">
    <source>
        <dbReference type="PROSITE" id="PS50026"/>
    </source>
</evidence>
<evidence type="ECO:0000259" key="10">
    <source>
        <dbReference type="PROSITE" id="PS01180"/>
    </source>
</evidence>
<dbReference type="Pfam" id="PF14670">
    <property type="entry name" value="FXa_inhibition"/>
    <property type="match status" value="2"/>
</dbReference>
<keyword evidence="13" id="KW-1185">Reference proteome</keyword>
<evidence type="ECO:0000256" key="9">
    <source>
        <dbReference type="PROSITE-ProRule" id="PRU00076"/>
    </source>
</evidence>
<dbReference type="FunFam" id="2.10.25.10:FF:000240">
    <property type="entry name" value="Vitamin K-dependent protein S"/>
    <property type="match status" value="2"/>
</dbReference>
<keyword evidence="5" id="KW-0677">Repeat</keyword>
<dbReference type="InterPro" id="IPR049883">
    <property type="entry name" value="NOTCH1_EGF-like"/>
</dbReference>
<dbReference type="PROSITE" id="PS00010">
    <property type="entry name" value="ASX_HYDROXYL"/>
    <property type="match status" value="2"/>
</dbReference>
<dbReference type="PROSITE" id="PS50026">
    <property type="entry name" value="EGF_3"/>
    <property type="match status" value="1"/>
</dbReference>
<dbReference type="InterPro" id="IPR000859">
    <property type="entry name" value="CUB_dom"/>
</dbReference>
<dbReference type="InterPro" id="IPR026823">
    <property type="entry name" value="cEGF"/>
</dbReference>
<accession>A0AAD9V712</accession>
<dbReference type="EMBL" id="JARQWQ010000025">
    <property type="protein sequence ID" value="KAK2563539.1"/>
    <property type="molecule type" value="Genomic_DNA"/>
</dbReference>
<evidence type="ECO:0000256" key="5">
    <source>
        <dbReference type="ARBA" id="ARBA00022737"/>
    </source>
</evidence>
<dbReference type="InterPro" id="IPR018097">
    <property type="entry name" value="EGF_Ca-bd_CS"/>
</dbReference>
<protein>
    <submittedName>
        <fullName evidence="12">Matrilin-2</fullName>
    </submittedName>
</protein>
<dbReference type="GO" id="GO:0005576">
    <property type="term" value="C:extracellular region"/>
    <property type="evidence" value="ECO:0007669"/>
    <property type="project" value="UniProtKB-SubCell"/>
</dbReference>
<dbReference type="GO" id="GO:0005509">
    <property type="term" value="F:calcium ion binding"/>
    <property type="evidence" value="ECO:0007669"/>
    <property type="project" value="InterPro"/>
</dbReference>
<evidence type="ECO:0000313" key="12">
    <source>
        <dbReference type="EMBL" id="KAK2563539.1"/>
    </source>
</evidence>
<keyword evidence="6 8" id="KW-1015">Disulfide bond</keyword>
<dbReference type="CDD" id="cd00041">
    <property type="entry name" value="CUB"/>
    <property type="match status" value="1"/>
</dbReference>
<gene>
    <name evidence="12" type="ORF">P5673_013263</name>
</gene>
<dbReference type="InterPro" id="IPR009030">
    <property type="entry name" value="Growth_fac_rcpt_cys_sf"/>
</dbReference>
<dbReference type="InterPro" id="IPR035914">
    <property type="entry name" value="Sperma_CUB_dom_sf"/>
</dbReference>
<sequence length="623" mass="68679">MKHIALGQKQKLIPRRTKPEMASNTLLCLILVSLTSVAYIARASVLPLKHIGLFSRQRSRSVDQAPCGGDVTVNGTGFIKSPRFPLNYPVDILCEWKLCVKQGSRITLKFTDFEIITYSSKQQREQVDYFFQPVIDFILIPECGCGQTFVGDTGVITSPNHPDHHPLSLDCLYDIRVSNGSIVALAFSYFDLEPAETHSGCVYDHIEVFDGSVSTASSLGKFCGNTKPALIRSTSNELLLKFHSDQSITRPGFVASYTAESPVIADACLVNNGGCSDICSRTDYGRICSCREGFSLDMDGATCRDINECVVNNGGCSETCFNTLGGFMCSCREGFTPHADNKTCVNENECATGNHKCTQLCRDSEGSYYCECHKGYRIGADRLTCEDENECKLPKSFHHCQQTCVNTPGSYYCMCEDGFRLSANGRSCRDVDECLLGGVRCEQRCVNIPGRYFCDCYHGYHRDVSLPHNYRCECDAGYTAVNNQTRCADVDECSDNNGNCSQICINIEGDRLCECRVGYEPTDPDLAKCHNTAGNYTYVDECSRPEVHECQQLCSNTAGSFYCSCNDGFALQGDNKTCIDIDECTLSKCEKDCVNSNGSYRCTCPAGYQLAADGHHCEGKDAI</sequence>
<dbReference type="InterPro" id="IPR000152">
    <property type="entry name" value="EGF-type_Asp/Asn_hydroxyl_site"/>
</dbReference>
<reference evidence="12" key="2">
    <citation type="journal article" date="2023" name="Science">
        <title>Genomic signatures of disease resistance in endangered staghorn corals.</title>
        <authorList>
            <person name="Vollmer S.V."/>
            <person name="Selwyn J.D."/>
            <person name="Despard B.A."/>
            <person name="Roesel C.L."/>
        </authorList>
    </citation>
    <scope>NUCLEOTIDE SEQUENCE</scope>
    <source>
        <strain evidence="12">K2</strain>
    </source>
</reference>
<evidence type="ECO:0000256" key="2">
    <source>
        <dbReference type="ARBA" id="ARBA00022525"/>
    </source>
</evidence>
<dbReference type="PANTHER" id="PTHR47333">
    <property type="entry name" value="VON WILLEBRAND FACTOR C AND EGF DOMAIN-CONTAINING PROTEIN"/>
    <property type="match status" value="1"/>
</dbReference>
<dbReference type="SMART" id="SM00042">
    <property type="entry name" value="CUB"/>
    <property type="match status" value="1"/>
</dbReference>
<dbReference type="InterPro" id="IPR001881">
    <property type="entry name" value="EGF-like_Ca-bd_dom"/>
</dbReference>
<dbReference type="PANTHER" id="PTHR47333:SF4">
    <property type="entry name" value="EGF-LIKE DOMAIN-CONTAINING PROTEIN"/>
    <property type="match status" value="1"/>
</dbReference>
<feature type="domain" description="CUB" evidence="10">
    <location>
        <begin position="145"/>
        <end position="260"/>
    </location>
</feature>
<dbReference type="AlphaFoldDB" id="A0AAD9V712"/>
<dbReference type="PROSITE" id="PS01186">
    <property type="entry name" value="EGF_2"/>
    <property type="match status" value="5"/>
</dbReference>
<dbReference type="PROSITE" id="PS01187">
    <property type="entry name" value="EGF_CA"/>
    <property type="match status" value="2"/>
</dbReference>
<keyword evidence="3 9" id="KW-0245">EGF-like domain</keyword>
<dbReference type="InterPro" id="IPR000742">
    <property type="entry name" value="EGF"/>
</dbReference>
<keyword evidence="2" id="KW-0964">Secreted</keyword>
<evidence type="ECO:0000256" key="7">
    <source>
        <dbReference type="ARBA" id="ARBA00023180"/>
    </source>
</evidence>
<comment type="subcellular location">
    <subcellularLocation>
        <location evidence="1">Secreted</location>
    </subcellularLocation>
</comment>
<dbReference type="FunFam" id="2.10.25.10:FF:000038">
    <property type="entry name" value="Fibrillin 2"/>
    <property type="match status" value="1"/>
</dbReference>
<dbReference type="PROSITE" id="PS01180">
    <property type="entry name" value="CUB"/>
    <property type="match status" value="2"/>
</dbReference>
<dbReference type="Proteomes" id="UP001249851">
    <property type="component" value="Unassembled WGS sequence"/>
</dbReference>
<feature type="disulfide bond" evidence="8">
    <location>
        <begin position="67"/>
        <end position="94"/>
    </location>
</feature>
<evidence type="ECO:0000256" key="3">
    <source>
        <dbReference type="ARBA" id="ARBA00022536"/>
    </source>
</evidence>
<dbReference type="SMART" id="SM00179">
    <property type="entry name" value="EGF_CA"/>
    <property type="match status" value="7"/>
</dbReference>
<dbReference type="Pfam" id="PF07645">
    <property type="entry name" value="EGF_CA"/>
    <property type="match status" value="2"/>
</dbReference>
<dbReference type="FunFam" id="2.10.25.10:FF:000005">
    <property type="entry name" value="Fibrillin 2"/>
    <property type="match status" value="1"/>
</dbReference>
<evidence type="ECO:0000256" key="8">
    <source>
        <dbReference type="PROSITE-ProRule" id="PRU00059"/>
    </source>
</evidence>
<comment type="caution">
    <text evidence="9">Lacks conserved residue(s) required for the propagation of feature annotation.</text>
</comment>
<keyword evidence="4" id="KW-0732">Signal</keyword>
<comment type="caution">
    <text evidence="12">The sequence shown here is derived from an EMBL/GenBank/DDBJ whole genome shotgun (WGS) entry which is preliminary data.</text>
</comment>
<dbReference type="FunFam" id="2.10.25.10:FF:000037">
    <property type="entry name" value="Signal peptide, CUB domain and EGF-like domain-containing 2"/>
    <property type="match status" value="1"/>
</dbReference>
<dbReference type="SMART" id="SM00181">
    <property type="entry name" value="EGF"/>
    <property type="match status" value="8"/>
</dbReference>
<feature type="domain" description="CUB" evidence="10">
    <location>
        <begin position="67"/>
        <end position="144"/>
    </location>
</feature>
<dbReference type="SUPFAM" id="SSF49854">
    <property type="entry name" value="Spermadhesin, CUB domain"/>
    <property type="match status" value="2"/>
</dbReference>
<reference evidence="12" key="1">
    <citation type="journal article" date="2023" name="G3 (Bethesda)">
        <title>Whole genome assembly and annotation of the endangered Caribbean coral Acropora cervicornis.</title>
        <authorList>
            <person name="Selwyn J.D."/>
            <person name="Vollmer S.V."/>
        </authorList>
    </citation>
    <scope>NUCLEOTIDE SEQUENCE</scope>
    <source>
        <strain evidence="12">K2</strain>
    </source>
</reference>
<keyword evidence="7" id="KW-0325">Glycoprotein</keyword>
<feature type="domain" description="EGF-like" evidence="11">
    <location>
        <begin position="580"/>
        <end position="618"/>
    </location>
</feature>
<proteinExistence type="predicted"/>
<evidence type="ECO:0000313" key="13">
    <source>
        <dbReference type="Proteomes" id="UP001249851"/>
    </source>
</evidence>
<evidence type="ECO:0000256" key="4">
    <source>
        <dbReference type="ARBA" id="ARBA00022729"/>
    </source>
</evidence>
<dbReference type="InterPro" id="IPR052080">
    <property type="entry name" value="vWF_C/EGF_Fibrillin"/>
</dbReference>
<dbReference type="Pfam" id="PF12662">
    <property type="entry name" value="cEGF"/>
    <property type="match status" value="3"/>
</dbReference>
<dbReference type="FunFam" id="2.60.120.290:FF:000013">
    <property type="entry name" value="Membrane frizzled-related protein"/>
    <property type="match status" value="1"/>
</dbReference>
<name>A0AAD9V712_ACRCE</name>
<evidence type="ECO:0000256" key="6">
    <source>
        <dbReference type="ARBA" id="ARBA00023157"/>
    </source>
</evidence>
<dbReference type="CDD" id="cd00054">
    <property type="entry name" value="EGF_CA"/>
    <property type="match status" value="3"/>
</dbReference>
<dbReference type="Pfam" id="PF00431">
    <property type="entry name" value="CUB"/>
    <property type="match status" value="2"/>
</dbReference>
<dbReference type="Gene3D" id="2.10.25.10">
    <property type="entry name" value="Laminin"/>
    <property type="match status" value="9"/>
</dbReference>
<organism evidence="12 13">
    <name type="scientific">Acropora cervicornis</name>
    <name type="common">Staghorn coral</name>
    <dbReference type="NCBI Taxonomy" id="6130"/>
    <lineage>
        <taxon>Eukaryota</taxon>
        <taxon>Metazoa</taxon>
        <taxon>Cnidaria</taxon>
        <taxon>Anthozoa</taxon>
        <taxon>Hexacorallia</taxon>
        <taxon>Scleractinia</taxon>
        <taxon>Astrocoeniina</taxon>
        <taxon>Acroporidae</taxon>
        <taxon>Acropora</taxon>
    </lineage>
</organism>